<keyword evidence="2" id="KW-1185">Reference proteome</keyword>
<accession>A0A0N0U776</accession>
<reference evidence="1 2" key="1">
    <citation type="submission" date="2015-07" db="EMBL/GenBank/DDBJ databases">
        <title>The genome of Melipona quadrifasciata.</title>
        <authorList>
            <person name="Pan H."/>
            <person name="Kapheim K."/>
        </authorList>
    </citation>
    <scope>NUCLEOTIDE SEQUENCE [LARGE SCALE GENOMIC DNA]</scope>
    <source>
        <strain evidence="1">0111107301</strain>
        <tissue evidence="1">Whole body</tissue>
    </source>
</reference>
<organism evidence="1 2">
    <name type="scientific">Melipona quadrifasciata</name>
    <dbReference type="NCBI Taxonomy" id="166423"/>
    <lineage>
        <taxon>Eukaryota</taxon>
        <taxon>Metazoa</taxon>
        <taxon>Ecdysozoa</taxon>
        <taxon>Arthropoda</taxon>
        <taxon>Hexapoda</taxon>
        <taxon>Insecta</taxon>
        <taxon>Pterygota</taxon>
        <taxon>Neoptera</taxon>
        <taxon>Endopterygota</taxon>
        <taxon>Hymenoptera</taxon>
        <taxon>Apocrita</taxon>
        <taxon>Aculeata</taxon>
        <taxon>Apoidea</taxon>
        <taxon>Anthophila</taxon>
        <taxon>Apidae</taxon>
        <taxon>Melipona</taxon>
    </lineage>
</organism>
<dbReference type="Proteomes" id="UP000053105">
    <property type="component" value="Unassembled WGS sequence"/>
</dbReference>
<dbReference type="Gene3D" id="3.30.420.10">
    <property type="entry name" value="Ribonuclease H-like superfamily/Ribonuclease H"/>
    <property type="match status" value="1"/>
</dbReference>
<evidence type="ECO:0000313" key="2">
    <source>
        <dbReference type="Proteomes" id="UP000053105"/>
    </source>
</evidence>
<name>A0A0N0U776_9HYME</name>
<dbReference type="AlphaFoldDB" id="A0A0N0U776"/>
<evidence type="ECO:0000313" key="1">
    <source>
        <dbReference type="EMBL" id="KOX79994.1"/>
    </source>
</evidence>
<protein>
    <recommendedName>
        <fullName evidence="3">Histone-lysine N-methyltransferase SETMAR</fullName>
    </recommendedName>
</protein>
<dbReference type="EMBL" id="KQ435709">
    <property type="protein sequence ID" value="KOX79994.1"/>
    <property type="molecule type" value="Genomic_DNA"/>
</dbReference>
<gene>
    <name evidence="1" type="ORF">WN51_06406</name>
</gene>
<dbReference type="GO" id="GO:0003676">
    <property type="term" value="F:nucleic acid binding"/>
    <property type="evidence" value="ECO:0007669"/>
    <property type="project" value="InterPro"/>
</dbReference>
<dbReference type="InterPro" id="IPR036397">
    <property type="entry name" value="RNaseH_sf"/>
</dbReference>
<evidence type="ECO:0008006" key="3">
    <source>
        <dbReference type="Google" id="ProtNLM"/>
    </source>
</evidence>
<sequence length="142" mass="17081">MDDDTIRNLADERKTLSVQGMKEVLNIPPSTVHRNRENVISRHDNARSRVARNVNLVGEILRILPPQVITYFDRCDTFLADKKYDDIDTVEKNVEKYFNEKPKKHYRRLITSLLKWWKEVVEREGDYVFSQHLQIHFKYHRK</sequence>
<proteinExistence type="predicted"/>